<evidence type="ECO:0000313" key="3">
    <source>
        <dbReference type="Proteomes" id="UP000247540"/>
    </source>
</evidence>
<dbReference type="InterPro" id="IPR001544">
    <property type="entry name" value="Aminotrans_IV"/>
</dbReference>
<dbReference type="PRINTS" id="PR00095">
    <property type="entry name" value="ANTSNTHASEI"/>
</dbReference>
<name>A0A318SEW4_9BURK</name>
<dbReference type="Pfam" id="PF01063">
    <property type="entry name" value="Aminotran_4"/>
    <property type="match status" value="1"/>
</dbReference>
<dbReference type="PANTHER" id="PTHR11236:SF50">
    <property type="entry name" value="AMINODEOXYCHORISMATE SYNTHASE COMPONENT 1"/>
    <property type="match status" value="1"/>
</dbReference>
<dbReference type="InterPro" id="IPR043132">
    <property type="entry name" value="BCAT-like_C"/>
</dbReference>
<dbReference type="GO" id="GO:0016829">
    <property type="term" value="F:lyase activity"/>
    <property type="evidence" value="ECO:0007669"/>
    <property type="project" value="UniProtKB-KW"/>
</dbReference>
<reference evidence="2 3" key="1">
    <citation type="submission" date="2018-06" db="EMBL/GenBank/DDBJ databases">
        <title>Genomic Encyclopedia of Type Strains, Phase III (KMG-III): the genomes of soil and plant-associated and newly described type strains.</title>
        <authorList>
            <person name="Whitman W."/>
        </authorList>
    </citation>
    <scope>NUCLEOTIDE SEQUENCE [LARGE SCALE GENOMIC DNA]</scope>
    <source>
        <strain evidence="2 3">CECT 7646</strain>
    </source>
</reference>
<evidence type="ECO:0000313" key="2">
    <source>
        <dbReference type="EMBL" id="PYE75945.1"/>
    </source>
</evidence>
<dbReference type="AlphaFoldDB" id="A0A318SEW4"/>
<dbReference type="OrthoDB" id="9803598at2"/>
<dbReference type="Gene3D" id="3.20.10.10">
    <property type="entry name" value="D-amino Acid Aminotransferase, subunit A, domain 2"/>
    <property type="match status" value="1"/>
</dbReference>
<feature type="domain" description="Chorismate-utilising enzyme C-terminal" evidence="1">
    <location>
        <begin position="135"/>
        <end position="397"/>
    </location>
</feature>
<dbReference type="GO" id="GO:0009396">
    <property type="term" value="P:folic acid-containing compound biosynthetic process"/>
    <property type="evidence" value="ECO:0007669"/>
    <property type="project" value="InterPro"/>
</dbReference>
<dbReference type="NCBIfam" id="TIGR00553">
    <property type="entry name" value="pabB"/>
    <property type="match status" value="1"/>
</dbReference>
<dbReference type="SUPFAM" id="SSF56752">
    <property type="entry name" value="D-aminoacid aminotransferase-like PLP-dependent enzymes"/>
    <property type="match status" value="1"/>
</dbReference>
<dbReference type="GO" id="GO:0046820">
    <property type="term" value="F:4-amino-4-deoxychorismate synthase activity"/>
    <property type="evidence" value="ECO:0007669"/>
    <property type="project" value="TreeGrafter"/>
</dbReference>
<dbReference type="InterPro" id="IPR015890">
    <property type="entry name" value="Chorismate_C"/>
</dbReference>
<dbReference type="InterPro" id="IPR005801">
    <property type="entry name" value="ADC_synthase"/>
</dbReference>
<evidence type="ECO:0000259" key="1">
    <source>
        <dbReference type="Pfam" id="PF00425"/>
    </source>
</evidence>
<organism evidence="2 3">
    <name type="scientific">Xylophilus ampelinus</name>
    <dbReference type="NCBI Taxonomy" id="54067"/>
    <lineage>
        <taxon>Bacteria</taxon>
        <taxon>Pseudomonadati</taxon>
        <taxon>Pseudomonadota</taxon>
        <taxon>Betaproteobacteria</taxon>
        <taxon>Burkholderiales</taxon>
        <taxon>Xylophilus</taxon>
    </lineage>
</organism>
<proteinExistence type="predicted"/>
<dbReference type="InterPro" id="IPR005802">
    <property type="entry name" value="ADC_synth_comp_1"/>
</dbReference>
<accession>A0A318SEW4</accession>
<dbReference type="Proteomes" id="UP000247540">
    <property type="component" value="Unassembled WGS sequence"/>
</dbReference>
<keyword evidence="2" id="KW-0456">Lyase</keyword>
<dbReference type="SUPFAM" id="SSF56322">
    <property type="entry name" value="ADC synthase"/>
    <property type="match status" value="1"/>
</dbReference>
<protein>
    <submittedName>
        <fullName evidence="2">Para-aminobenzoate synthetase/4-amino-4-deoxychorismate lyase</fullName>
    </submittedName>
</protein>
<dbReference type="Gene3D" id="3.60.120.10">
    <property type="entry name" value="Anthranilate synthase"/>
    <property type="match status" value="1"/>
</dbReference>
<dbReference type="InterPro" id="IPR043131">
    <property type="entry name" value="BCAT-like_N"/>
</dbReference>
<dbReference type="PANTHER" id="PTHR11236">
    <property type="entry name" value="AMINOBENZOATE/ANTHRANILATE SYNTHASE"/>
    <property type="match status" value="1"/>
</dbReference>
<dbReference type="GO" id="GO:0000162">
    <property type="term" value="P:L-tryptophan biosynthetic process"/>
    <property type="evidence" value="ECO:0007669"/>
    <property type="project" value="TreeGrafter"/>
</dbReference>
<dbReference type="InterPro" id="IPR036038">
    <property type="entry name" value="Aminotransferase-like"/>
</dbReference>
<dbReference type="InterPro" id="IPR019999">
    <property type="entry name" value="Anth_synth_I-like"/>
</dbReference>
<gene>
    <name evidence="2" type="ORF">DFQ15_11871</name>
</gene>
<dbReference type="Gene3D" id="3.30.470.10">
    <property type="match status" value="1"/>
</dbReference>
<keyword evidence="3" id="KW-1185">Reference proteome</keyword>
<dbReference type="Pfam" id="PF00425">
    <property type="entry name" value="Chorismate_bind"/>
    <property type="match status" value="1"/>
</dbReference>
<dbReference type="EMBL" id="QJTC01000018">
    <property type="protein sequence ID" value="PYE75945.1"/>
    <property type="molecule type" value="Genomic_DNA"/>
</dbReference>
<comment type="caution">
    <text evidence="2">The sequence shown here is derived from an EMBL/GenBank/DDBJ whole genome shotgun (WGS) entry which is preliminary data.</text>
</comment>
<sequence>MRPGPVVRVGNVVAGVPEVHRPRGALIDFSDPRDRTAPRLRHAFGTPRALWVARAHDEVRGVLDAVEAAARGGAWCLGYLRYEAAGAFDAALVSHAADGPLAWFGVFDTPLPWPDDAAALAADAPTIDWHTQPDRRAFDGALAQLHASIAAGEFYQVNYTAQRAGRLAGEGGAAAAQALFAALQRAQPGGYAACIDTGDEQVLSVSPELFFEWRGGRLLARPMKGTAPRGATPEADAAQAAALRASPKERAENVMVVDLLRNDISRIAEPHSVRVPSLFHTEPLPAVWQMTSDVEARTRAGTTLADVFGALFPCGSITGAPKVRAMRAIRALEPAPRGVYCGAVGVVRPDGEGGVAATFNVPIRTVTLRGRSATSGVGSGITFGSQAQAEWDEWRHKGAFLVRASAPFDLLETLALDGGVLRHRSEHLARLAGSAAHFGHAWDAGRVGACLDALAAAHPQGLWRARLLLDSTGTPRAEAWALVPAAGPVLLRLADRPLEEAHGEFVRHKTTRRAHYDAFAPTEEGVFDTLLWNAEGEITECTRGNIAALLPDGRWITPALGCGLLPGVGRTLALRQGRVVEAVLPRDAVPQVRAWAFLNSLRGWVEASLRV</sequence>